<dbReference type="AlphaFoldDB" id="A0A559IXU9"/>
<sequence length="222" mass="25390">METITRIMLADDHALIRSGLKLLLGKRASYEVVGEAADGMEALRLYKELEPDILILDISLPRMDGIQVLKEIKFSYPEAKIIVLTMHEDEEYINAVIHAGASGYVPKAAVDEDLYAAIETVLKGYTYLRPQETHVLLTSIKKKSDQERHLELYRLLSAREKEILDYLTRGYSLVEIAQKLVLSVKTVDTHKSRLMIKLNVTKKSELIEYVISNNLQRKENFK</sequence>
<evidence type="ECO:0000256" key="2">
    <source>
        <dbReference type="ARBA" id="ARBA00023015"/>
    </source>
</evidence>
<dbReference type="SMART" id="SM00448">
    <property type="entry name" value="REC"/>
    <property type="match status" value="1"/>
</dbReference>
<proteinExistence type="predicted"/>
<dbReference type="InterPro" id="IPR001789">
    <property type="entry name" value="Sig_transdc_resp-reg_receiver"/>
</dbReference>
<dbReference type="InterPro" id="IPR016032">
    <property type="entry name" value="Sig_transdc_resp-reg_C-effctor"/>
</dbReference>
<dbReference type="PANTHER" id="PTHR43214">
    <property type="entry name" value="TWO-COMPONENT RESPONSE REGULATOR"/>
    <property type="match status" value="1"/>
</dbReference>
<dbReference type="Gene3D" id="3.40.50.2300">
    <property type="match status" value="1"/>
</dbReference>
<keyword evidence="3" id="KW-0238">DNA-binding</keyword>
<dbReference type="PROSITE" id="PS50043">
    <property type="entry name" value="HTH_LUXR_2"/>
    <property type="match status" value="1"/>
</dbReference>
<keyword evidence="2" id="KW-0805">Transcription regulation</keyword>
<feature type="modified residue" description="4-aspartylphosphate" evidence="5">
    <location>
        <position position="57"/>
    </location>
</feature>
<dbReference type="CDD" id="cd17535">
    <property type="entry name" value="REC_NarL-like"/>
    <property type="match status" value="1"/>
</dbReference>
<dbReference type="Pfam" id="PF00072">
    <property type="entry name" value="Response_reg"/>
    <property type="match status" value="1"/>
</dbReference>
<gene>
    <name evidence="8" type="ORF">FPZ44_04980</name>
</gene>
<organism evidence="8 9">
    <name type="scientific">Paenibacillus agilis</name>
    <dbReference type="NCBI Taxonomy" id="3020863"/>
    <lineage>
        <taxon>Bacteria</taxon>
        <taxon>Bacillati</taxon>
        <taxon>Bacillota</taxon>
        <taxon>Bacilli</taxon>
        <taxon>Bacillales</taxon>
        <taxon>Paenibacillaceae</taxon>
        <taxon>Paenibacillus</taxon>
    </lineage>
</organism>
<evidence type="ECO:0000256" key="1">
    <source>
        <dbReference type="ARBA" id="ARBA00022553"/>
    </source>
</evidence>
<dbReference type="PANTHER" id="PTHR43214:SF43">
    <property type="entry name" value="TWO-COMPONENT RESPONSE REGULATOR"/>
    <property type="match status" value="1"/>
</dbReference>
<keyword evidence="9" id="KW-1185">Reference proteome</keyword>
<name>A0A559IXU9_9BACL</name>
<evidence type="ECO:0000313" key="8">
    <source>
        <dbReference type="EMBL" id="TVX92462.1"/>
    </source>
</evidence>
<dbReference type="GO" id="GO:0006355">
    <property type="term" value="P:regulation of DNA-templated transcription"/>
    <property type="evidence" value="ECO:0007669"/>
    <property type="project" value="InterPro"/>
</dbReference>
<dbReference type="GO" id="GO:0003677">
    <property type="term" value="F:DNA binding"/>
    <property type="evidence" value="ECO:0007669"/>
    <property type="project" value="UniProtKB-KW"/>
</dbReference>
<dbReference type="PRINTS" id="PR00038">
    <property type="entry name" value="HTHLUXR"/>
</dbReference>
<evidence type="ECO:0000256" key="3">
    <source>
        <dbReference type="ARBA" id="ARBA00023125"/>
    </source>
</evidence>
<keyword evidence="1 5" id="KW-0597">Phosphoprotein</keyword>
<dbReference type="RefSeq" id="WP_144987954.1">
    <property type="nucleotide sequence ID" value="NZ_VNJK01000001.1"/>
</dbReference>
<dbReference type="PROSITE" id="PS50110">
    <property type="entry name" value="RESPONSE_REGULATORY"/>
    <property type="match status" value="1"/>
</dbReference>
<dbReference type="InterPro" id="IPR039420">
    <property type="entry name" value="WalR-like"/>
</dbReference>
<dbReference type="InterPro" id="IPR058245">
    <property type="entry name" value="NreC/VraR/RcsB-like_REC"/>
</dbReference>
<evidence type="ECO:0000256" key="5">
    <source>
        <dbReference type="PROSITE-ProRule" id="PRU00169"/>
    </source>
</evidence>
<evidence type="ECO:0000259" key="6">
    <source>
        <dbReference type="PROSITE" id="PS50043"/>
    </source>
</evidence>
<feature type="domain" description="HTH luxR-type" evidence="6">
    <location>
        <begin position="149"/>
        <end position="214"/>
    </location>
</feature>
<dbReference type="OrthoDB" id="9780153at2"/>
<reference evidence="8 9" key="1">
    <citation type="submission" date="2019-07" db="EMBL/GenBank/DDBJ databases">
        <authorList>
            <person name="Kim J."/>
        </authorList>
    </citation>
    <scope>NUCLEOTIDE SEQUENCE [LARGE SCALE GENOMIC DNA]</scope>
    <source>
        <strain evidence="8 9">N4</strain>
    </source>
</reference>
<dbReference type="Pfam" id="PF00196">
    <property type="entry name" value="GerE"/>
    <property type="match status" value="1"/>
</dbReference>
<dbReference type="EMBL" id="VNJK01000001">
    <property type="protein sequence ID" value="TVX92462.1"/>
    <property type="molecule type" value="Genomic_DNA"/>
</dbReference>
<dbReference type="SUPFAM" id="SSF46894">
    <property type="entry name" value="C-terminal effector domain of the bipartite response regulators"/>
    <property type="match status" value="1"/>
</dbReference>
<dbReference type="GO" id="GO:0000160">
    <property type="term" value="P:phosphorelay signal transduction system"/>
    <property type="evidence" value="ECO:0007669"/>
    <property type="project" value="InterPro"/>
</dbReference>
<keyword evidence="4" id="KW-0804">Transcription</keyword>
<dbReference type="InterPro" id="IPR011006">
    <property type="entry name" value="CheY-like_superfamily"/>
</dbReference>
<accession>A0A559IXU9</accession>
<evidence type="ECO:0000256" key="4">
    <source>
        <dbReference type="ARBA" id="ARBA00023163"/>
    </source>
</evidence>
<comment type="caution">
    <text evidence="8">The sequence shown here is derived from an EMBL/GenBank/DDBJ whole genome shotgun (WGS) entry which is preliminary data.</text>
</comment>
<dbReference type="SMART" id="SM00421">
    <property type="entry name" value="HTH_LUXR"/>
    <property type="match status" value="1"/>
</dbReference>
<evidence type="ECO:0000313" key="9">
    <source>
        <dbReference type="Proteomes" id="UP000318102"/>
    </source>
</evidence>
<evidence type="ECO:0000259" key="7">
    <source>
        <dbReference type="PROSITE" id="PS50110"/>
    </source>
</evidence>
<dbReference type="InterPro" id="IPR000792">
    <property type="entry name" value="Tscrpt_reg_LuxR_C"/>
</dbReference>
<feature type="domain" description="Response regulatory" evidence="7">
    <location>
        <begin position="6"/>
        <end position="122"/>
    </location>
</feature>
<dbReference type="SUPFAM" id="SSF52172">
    <property type="entry name" value="CheY-like"/>
    <property type="match status" value="1"/>
</dbReference>
<dbReference type="CDD" id="cd06170">
    <property type="entry name" value="LuxR_C_like"/>
    <property type="match status" value="1"/>
</dbReference>
<protein>
    <submittedName>
        <fullName evidence="8">Response regulator transcription factor</fullName>
    </submittedName>
</protein>
<dbReference type="Proteomes" id="UP000318102">
    <property type="component" value="Unassembled WGS sequence"/>
</dbReference>